<dbReference type="InterPro" id="IPR036388">
    <property type="entry name" value="WH-like_DNA-bd_sf"/>
</dbReference>
<comment type="similarity">
    <text evidence="2">Belongs to the DDRGK1 family.</text>
</comment>
<dbReference type="Gene3D" id="1.10.10.10">
    <property type="entry name" value="Winged helix-like DNA-binding domain superfamily/Winged helix DNA-binding domain"/>
    <property type="match status" value="1"/>
</dbReference>
<evidence type="ECO:0000256" key="3">
    <source>
        <dbReference type="ARBA" id="ARBA00018218"/>
    </source>
</evidence>
<comment type="subcellular location">
    <subcellularLocation>
        <location evidence="1">Endoplasmic reticulum membrane</location>
        <topology evidence="1">Single-pass membrane protein</topology>
    </subcellularLocation>
</comment>
<dbReference type="PANTHER" id="PTHR48176:SF1">
    <property type="entry name" value="DDRGK DOMAIN-CONTAINING PROTEIN 1"/>
    <property type="match status" value="1"/>
</dbReference>
<keyword evidence="4 10" id="KW-0812">Transmembrane</keyword>
<comment type="function">
    <text evidence="7">Substrate adapter for ufmylation, the covalent attachment of the ubiquitin-like modifier UFM1 to substrate proteins. Required for ufmylation of Atg9; protects the nervous system during aging, possibly by stabilizing Atg9 and supporting its function.</text>
</comment>
<proteinExistence type="inferred from homology"/>
<name>A0ABQ7S7C5_9ACAR</name>
<evidence type="ECO:0000256" key="2">
    <source>
        <dbReference type="ARBA" id="ARBA00009829"/>
    </source>
</evidence>
<reference evidence="11 12" key="1">
    <citation type="submission" date="2020-10" db="EMBL/GenBank/DDBJ databases">
        <authorList>
            <person name="Klimov P.B."/>
            <person name="Dyachkov S.M."/>
            <person name="Chetverikov P.E."/>
        </authorList>
    </citation>
    <scope>NUCLEOTIDE SEQUENCE [LARGE SCALE GENOMIC DNA]</scope>
    <source>
        <strain evidence="11">BMOC 18-1129-001#AD2665</strain>
        <tissue evidence="11">Entire mites</tissue>
    </source>
</reference>
<evidence type="ECO:0000313" key="12">
    <source>
        <dbReference type="Proteomes" id="UP000825002"/>
    </source>
</evidence>
<feature type="region of interest" description="Disordered" evidence="9">
    <location>
        <begin position="90"/>
        <end position="117"/>
    </location>
</feature>
<comment type="subunit">
    <text evidence="8">Interacts with Atg9; the interaction is transient.</text>
</comment>
<dbReference type="EMBL" id="JAIFTH010000534">
    <property type="protein sequence ID" value="KAG9509329.1"/>
    <property type="molecule type" value="Genomic_DNA"/>
</dbReference>
<evidence type="ECO:0000256" key="8">
    <source>
        <dbReference type="ARBA" id="ARBA00049687"/>
    </source>
</evidence>
<dbReference type="PANTHER" id="PTHR48176">
    <property type="entry name" value="DDRGK DOMAIN-CONTAINING PROTEIN 1"/>
    <property type="match status" value="1"/>
</dbReference>
<dbReference type="Proteomes" id="UP000825002">
    <property type="component" value="Unassembled WGS sequence"/>
</dbReference>
<dbReference type="SUPFAM" id="SSF46785">
    <property type="entry name" value="Winged helix' DNA-binding domain"/>
    <property type="match status" value="1"/>
</dbReference>
<accession>A0ABQ7S7C5</accession>
<evidence type="ECO:0000256" key="5">
    <source>
        <dbReference type="ARBA" id="ARBA00022989"/>
    </source>
</evidence>
<feature type="non-terminal residue" evidence="11">
    <location>
        <position position="1"/>
    </location>
</feature>
<evidence type="ECO:0000256" key="9">
    <source>
        <dbReference type="SAM" id="MobiDB-lite"/>
    </source>
</evidence>
<organism evidence="11 12">
    <name type="scientific">Fragariocoptes setiger</name>
    <dbReference type="NCBI Taxonomy" id="1670756"/>
    <lineage>
        <taxon>Eukaryota</taxon>
        <taxon>Metazoa</taxon>
        <taxon>Ecdysozoa</taxon>
        <taxon>Arthropoda</taxon>
        <taxon>Chelicerata</taxon>
        <taxon>Arachnida</taxon>
        <taxon>Acari</taxon>
        <taxon>Acariformes</taxon>
        <taxon>Trombidiformes</taxon>
        <taxon>Prostigmata</taxon>
        <taxon>Eupodina</taxon>
        <taxon>Eriophyoidea</taxon>
        <taxon>Phytoptidae</taxon>
        <taxon>Fragariocoptes</taxon>
    </lineage>
</organism>
<evidence type="ECO:0000256" key="7">
    <source>
        <dbReference type="ARBA" id="ARBA00049608"/>
    </source>
</evidence>
<keyword evidence="12" id="KW-1185">Reference proteome</keyword>
<evidence type="ECO:0000256" key="4">
    <source>
        <dbReference type="ARBA" id="ARBA00022692"/>
    </source>
</evidence>
<dbReference type="Pfam" id="PF09756">
    <property type="entry name" value="DDRGK"/>
    <property type="match status" value="1"/>
</dbReference>
<dbReference type="InterPro" id="IPR036390">
    <property type="entry name" value="WH_DNA-bd_sf"/>
</dbReference>
<dbReference type="SMART" id="SM01128">
    <property type="entry name" value="DDRGK"/>
    <property type="match status" value="1"/>
</dbReference>
<evidence type="ECO:0000313" key="11">
    <source>
        <dbReference type="EMBL" id="KAG9509329.1"/>
    </source>
</evidence>
<evidence type="ECO:0000256" key="6">
    <source>
        <dbReference type="ARBA" id="ARBA00023136"/>
    </source>
</evidence>
<evidence type="ECO:0000256" key="10">
    <source>
        <dbReference type="SAM" id="Phobius"/>
    </source>
</evidence>
<evidence type="ECO:0000256" key="1">
    <source>
        <dbReference type="ARBA" id="ARBA00004389"/>
    </source>
</evidence>
<feature type="region of interest" description="Disordered" evidence="9">
    <location>
        <begin position="158"/>
        <end position="189"/>
    </location>
</feature>
<sequence length="312" mass="35600">MNIEDPSPQAGKIEISLGYVFTALFATGVFLVSIIWFWLRQTPKLPSVSSSQSWSPLVRETARRRHGARATRRISGAPSAFQSTALIEDGEEDSDAASDTSLIQAPDDGPEKKKIGVKKMAKLEAKAERRAAREAMLLEREEKRKKQEQLDELRRIEEEKEKQEEEAQAERERQEREEKARKEQEEYEKITASFDVEEEGYDEETQSGEMESKKLEAFIDYVNEKKVVLMEDLAAEFKMRTKDVIDRIQKLMAGGQLVGIIDDRGKFISVTREELESVAKFIRQRGRVSISEIVVNSNKLINLKPTQSSLTT</sequence>
<comment type="caution">
    <text evidence="11">The sequence shown here is derived from an EMBL/GenBank/DDBJ whole genome shotgun (WGS) entry which is preliminary data.</text>
</comment>
<keyword evidence="5 10" id="KW-1133">Transmembrane helix</keyword>
<dbReference type="InterPro" id="IPR019153">
    <property type="entry name" value="DDRGK_dom-contain"/>
</dbReference>
<protein>
    <recommendedName>
        <fullName evidence="3">DDRGK domain-containing protein 1</fullName>
    </recommendedName>
</protein>
<keyword evidence="6 10" id="KW-0472">Membrane</keyword>
<gene>
    <name evidence="11" type="ORF">GZH46_02156</name>
</gene>
<feature type="transmembrane region" description="Helical" evidence="10">
    <location>
        <begin position="16"/>
        <end position="39"/>
    </location>
</feature>
<dbReference type="InterPro" id="IPR050899">
    <property type="entry name" value="DDRGK_domain-containing"/>
</dbReference>